<dbReference type="AlphaFoldDB" id="A0A1B7W1V2"/>
<dbReference type="EMBL" id="LJOY01000002">
    <property type="protein sequence ID" value="OBQ27255.1"/>
    <property type="molecule type" value="Genomic_DNA"/>
</dbReference>
<comment type="caution">
    <text evidence="2">The sequence shown here is derived from an EMBL/GenBank/DDBJ whole genome shotgun (WGS) entry which is preliminary data.</text>
</comment>
<dbReference type="SUPFAM" id="SSF52980">
    <property type="entry name" value="Restriction endonuclease-like"/>
    <property type="match status" value="1"/>
</dbReference>
<dbReference type="Proteomes" id="UP000092382">
    <property type="component" value="Unassembled WGS sequence"/>
</dbReference>
<evidence type="ECO:0000259" key="1">
    <source>
        <dbReference type="Pfam" id="PF05685"/>
    </source>
</evidence>
<accession>A0A1B7W1V2</accession>
<reference evidence="2 3" key="1">
    <citation type="submission" date="2015-09" db="EMBL/GenBank/DDBJ databases">
        <title>Whole genome shotgun sequence assembly of Aphanizomenon flos-aquae UKL13.</title>
        <authorList>
            <person name="Driscoll C."/>
        </authorList>
    </citation>
    <scope>NUCLEOTIDE SEQUENCE [LARGE SCALE GENOMIC DNA]</scope>
    <source>
        <strain evidence="2">MDT13</strain>
    </source>
</reference>
<dbReference type="Pfam" id="PF05685">
    <property type="entry name" value="Uma2"/>
    <property type="match status" value="1"/>
</dbReference>
<protein>
    <recommendedName>
        <fullName evidence="1">Putative restriction endonuclease domain-containing protein</fullName>
    </recommendedName>
</protein>
<evidence type="ECO:0000313" key="3">
    <source>
        <dbReference type="Proteomes" id="UP000092382"/>
    </source>
</evidence>
<dbReference type="InterPro" id="IPR012296">
    <property type="entry name" value="Nuclease_put_TT1808"/>
</dbReference>
<organism evidence="2 3">
    <name type="scientific">Aphanizomenon flos-aquae LD13</name>
    <dbReference type="NCBI Taxonomy" id="1710894"/>
    <lineage>
        <taxon>Bacteria</taxon>
        <taxon>Bacillati</taxon>
        <taxon>Cyanobacteriota</taxon>
        <taxon>Cyanophyceae</taxon>
        <taxon>Nostocales</taxon>
        <taxon>Aphanizomenonaceae</taxon>
        <taxon>Aphanizomenon</taxon>
    </lineage>
</organism>
<dbReference type="InterPro" id="IPR011335">
    <property type="entry name" value="Restrct_endonuc-II-like"/>
</dbReference>
<evidence type="ECO:0000313" key="2">
    <source>
        <dbReference type="EMBL" id="OBQ27255.1"/>
    </source>
</evidence>
<dbReference type="CDD" id="cd06260">
    <property type="entry name" value="DUF820-like"/>
    <property type="match status" value="1"/>
</dbReference>
<dbReference type="PANTHER" id="PTHR34107">
    <property type="entry name" value="SLL0198 PROTEIN-RELATED"/>
    <property type="match status" value="1"/>
</dbReference>
<proteinExistence type="predicted"/>
<dbReference type="PANTHER" id="PTHR34107:SF6">
    <property type="entry name" value="SLR0981 PROTEIN"/>
    <property type="match status" value="1"/>
</dbReference>
<name>A0A1B7W1V2_APHFL</name>
<dbReference type="InterPro" id="IPR008538">
    <property type="entry name" value="Uma2"/>
</dbReference>
<gene>
    <name evidence="2" type="ORF">AN481_00910</name>
</gene>
<sequence length="194" mass="22159">MMTSEAVVLNIKNVELSDDQFYQLCQINEDWKLEQTAKGELIIMPPVGAISGNRESDFNGYIWLWNLQTKLGKVFSSSTVFTLPNGGKRSPDVAWIVNERWESLNIQEKEKFAKICPDFIIELRSRTDSLSQLQEKMQEYLDSGLGLGWLIDPQNQQVEIYRQNQTVEIVSLPTTLSGEDVLPGFILELPVFKD</sequence>
<dbReference type="Gene3D" id="3.90.1570.10">
    <property type="entry name" value="tt1808, chain A"/>
    <property type="match status" value="1"/>
</dbReference>
<dbReference type="PATRIC" id="fig|1710894.3.peg.3547"/>
<dbReference type="STRING" id="1803587.GCA_001593825_01842"/>
<feature type="domain" description="Putative restriction endonuclease" evidence="1">
    <location>
        <begin position="19"/>
        <end position="188"/>
    </location>
</feature>